<dbReference type="EMBL" id="QOIN01000042">
    <property type="protein sequence ID" value="RCG23631.1"/>
    <property type="molecule type" value="Genomic_DNA"/>
</dbReference>
<dbReference type="Pfam" id="PF10756">
    <property type="entry name" value="bPH_6"/>
    <property type="match status" value="1"/>
</dbReference>
<feature type="transmembrane region" description="Helical" evidence="1">
    <location>
        <begin position="50"/>
        <end position="68"/>
    </location>
</feature>
<keyword evidence="4" id="KW-1185">Reference proteome</keyword>
<feature type="domain" description="Low molecular weight protein antigen 6 PH" evidence="2">
    <location>
        <begin position="73"/>
        <end position="132"/>
    </location>
</feature>
<accession>A0A367F038</accession>
<gene>
    <name evidence="3" type="ORF">DTL70_13315</name>
</gene>
<feature type="transmembrane region" description="Helical" evidence="1">
    <location>
        <begin position="16"/>
        <end position="38"/>
    </location>
</feature>
<evidence type="ECO:0000256" key="1">
    <source>
        <dbReference type="SAM" id="Phobius"/>
    </source>
</evidence>
<reference evidence="3 4" key="1">
    <citation type="submission" date="2018-06" db="EMBL/GenBank/DDBJ databases">
        <title>Streptomyces reniochalinae sp. nov. and Streptomyces diacarnus sp. nov. from marine sponges.</title>
        <authorList>
            <person name="Li L."/>
        </authorList>
    </citation>
    <scope>NUCLEOTIDE SEQUENCE [LARGE SCALE GENOMIC DNA]</scope>
    <source>
        <strain evidence="3 4">LHW51701</strain>
    </source>
</reference>
<keyword evidence="1" id="KW-0472">Membrane</keyword>
<keyword evidence="1" id="KW-0812">Transmembrane</keyword>
<protein>
    <submittedName>
        <fullName evidence="3">PH domain-containing protein</fullName>
    </submittedName>
</protein>
<dbReference type="RefSeq" id="WP_114022121.1">
    <property type="nucleotide sequence ID" value="NZ_JBEYTF010000050.1"/>
</dbReference>
<sequence>MSETREVFCRPPHERALWFFAGLGAVGAVGAVSAVVYLGYGGTLLSEAMAVWLGAAGLLLALVGLPALHGATARLRADAYGLHSRTLLRRRSVPWSDIADLHVRLKYQGNHRYRDIRRVGLVLHDGRKRLLPLPYAGGAGDTGSTDGTSGTADFDATLEALRALHHRFGTPATSHLPVVSQRTAGHPVAGSVALCAVLLACAGVAAWWVPATASHEQDWTSAVACTSTTPAAERAACLTTVPAVIDRTEAHRPRQHSWLYFADDRPVQRLAVSREAATGFEPGDEVEVTLWHREIREVAGEHEVWREHVTPAKDVAVVAAAFALAAGWPAARVLLRLRARRLPDDDVLPSVAPFVGALCGTALWLLPLCYLHPTSPFAPEALAWAAAGFLVTSALFAWAWRATRTRSPEETGEENEGGQGNRRSESGDVFLAARFLEHTDYNPHHFGTHIALGDGGPPAVTPHSGPGRFAAKNIPVERLAVTRVRRARGDDGDTVPRGWHVAELDDAGTPVRLAAAPADLARLVRELTADRGRMTGTGAPGVG</sequence>
<evidence type="ECO:0000313" key="4">
    <source>
        <dbReference type="Proteomes" id="UP000252914"/>
    </source>
</evidence>
<proteinExistence type="predicted"/>
<dbReference type="Proteomes" id="UP000252914">
    <property type="component" value="Unassembled WGS sequence"/>
</dbReference>
<name>A0A367F038_9ACTN</name>
<feature type="transmembrane region" description="Helical" evidence="1">
    <location>
        <begin position="381"/>
        <end position="400"/>
    </location>
</feature>
<feature type="transmembrane region" description="Helical" evidence="1">
    <location>
        <begin position="188"/>
        <end position="209"/>
    </location>
</feature>
<dbReference type="AlphaFoldDB" id="A0A367F038"/>
<evidence type="ECO:0000313" key="3">
    <source>
        <dbReference type="EMBL" id="RCG23631.1"/>
    </source>
</evidence>
<organism evidence="3 4">
    <name type="scientific">Streptomyces diacarni</name>
    <dbReference type="NCBI Taxonomy" id="2800381"/>
    <lineage>
        <taxon>Bacteria</taxon>
        <taxon>Bacillati</taxon>
        <taxon>Actinomycetota</taxon>
        <taxon>Actinomycetes</taxon>
        <taxon>Kitasatosporales</taxon>
        <taxon>Streptomycetaceae</taxon>
        <taxon>Streptomyces</taxon>
    </lineage>
</organism>
<evidence type="ECO:0000259" key="2">
    <source>
        <dbReference type="Pfam" id="PF10756"/>
    </source>
</evidence>
<comment type="caution">
    <text evidence="3">The sequence shown here is derived from an EMBL/GenBank/DDBJ whole genome shotgun (WGS) entry which is preliminary data.</text>
</comment>
<feature type="transmembrane region" description="Helical" evidence="1">
    <location>
        <begin position="315"/>
        <end position="335"/>
    </location>
</feature>
<feature type="transmembrane region" description="Helical" evidence="1">
    <location>
        <begin position="347"/>
        <end position="366"/>
    </location>
</feature>
<keyword evidence="1" id="KW-1133">Transmembrane helix</keyword>
<dbReference type="InterPro" id="IPR019692">
    <property type="entry name" value="CFP-6_PH"/>
</dbReference>